<evidence type="ECO:0000313" key="2">
    <source>
        <dbReference type="EMBL" id="RNF19637.1"/>
    </source>
</evidence>
<dbReference type="PANTHER" id="PTHR14097:SF7">
    <property type="entry name" value="OXIDOREDUCTASE HTATIP2"/>
    <property type="match status" value="1"/>
</dbReference>
<evidence type="ECO:0000313" key="3">
    <source>
        <dbReference type="Proteomes" id="UP000284403"/>
    </source>
</evidence>
<name>A0A422PQ39_9TRYP</name>
<dbReference type="RefSeq" id="XP_029228913.1">
    <property type="nucleotide sequence ID" value="XM_029370927.1"/>
</dbReference>
<dbReference type="OrthoDB" id="243007at2759"/>
<dbReference type="PANTHER" id="PTHR14097">
    <property type="entry name" value="OXIDOREDUCTASE HTATIP2"/>
    <property type="match status" value="1"/>
</dbReference>
<dbReference type="Proteomes" id="UP000284403">
    <property type="component" value="Unassembled WGS sequence"/>
</dbReference>
<sequence length="480" mass="51288">MVAKGRQLSVLIAGATGSIGRELVSLLVSHPDVGRVVALSRTPIPVNRWRSRFPRIRAGDALRCLSVVPVDWDKLAADAARVPASYVRAGVWSDDGGAASPPAMRVAWRKVRGTAAAAAGLRFSRPRDRRMHGGGGGGTSRKPAADNEAAGGRGGSPSRAGYVNAEAPSEFLSELLRTPFYNSVFRGHHVAINCLGSRNFFARAAVDVVDHQYAIAFAKMVRIFNCMVHAEPSGEEEMLMEKQARMQDSVLWGEIYTACYGRANGDWLVSGEANGAGGGGGAATCPEQRLSRGGEGTLRQFTQVSVMGGSRWSPLPYFRAHGECDSELLALFNRAGHDLQSGGGGGLHARGAQDDGADAAGLEASAEARSRAELLLRRDVVKLWDNSHLTIWRPGLLRRERPRVVEELLGLFFSRVEVRELTEVILDDIVAAVADERGIEAEGSVKVVGGSSVAARVKAKKADEDGVRRGQRLAPTPDGP</sequence>
<dbReference type="GeneID" id="40317623"/>
<dbReference type="InterPro" id="IPR036291">
    <property type="entry name" value="NAD(P)-bd_dom_sf"/>
</dbReference>
<evidence type="ECO:0008006" key="4">
    <source>
        <dbReference type="Google" id="ProtNLM"/>
    </source>
</evidence>
<dbReference type="GO" id="GO:0005737">
    <property type="term" value="C:cytoplasm"/>
    <property type="evidence" value="ECO:0007669"/>
    <property type="project" value="TreeGrafter"/>
</dbReference>
<dbReference type="EMBL" id="MKKU01000199">
    <property type="protein sequence ID" value="RNF19637.1"/>
    <property type="molecule type" value="Genomic_DNA"/>
</dbReference>
<comment type="caution">
    <text evidence="2">The sequence shown here is derived from an EMBL/GenBank/DDBJ whole genome shotgun (WGS) entry which is preliminary data.</text>
</comment>
<proteinExistence type="predicted"/>
<reference evidence="2 3" key="1">
    <citation type="journal article" date="2018" name="BMC Genomics">
        <title>Genomic comparison of Trypanosoma conorhini and Trypanosoma rangeli to Trypanosoma cruzi strains of high and low virulence.</title>
        <authorList>
            <person name="Bradwell K.R."/>
            <person name="Koparde V.N."/>
            <person name="Matveyev A.V."/>
            <person name="Serrano M.G."/>
            <person name="Alves J.M."/>
            <person name="Parikh H."/>
            <person name="Huang B."/>
            <person name="Lee V."/>
            <person name="Espinosa-Alvarez O."/>
            <person name="Ortiz P.A."/>
            <person name="Costa-Martins A.G."/>
            <person name="Teixeira M.M."/>
            <person name="Buck G.A."/>
        </authorList>
    </citation>
    <scope>NUCLEOTIDE SEQUENCE [LARGE SCALE GENOMIC DNA]</scope>
    <source>
        <strain evidence="2 3">025E</strain>
    </source>
</reference>
<feature type="region of interest" description="Disordered" evidence="1">
    <location>
        <begin position="459"/>
        <end position="480"/>
    </location>
</feature>
<accession>A0A422PQ39</accession>
<protein>
    <recommendedName>
        <fullName evidence="4">Semialdehyde dehydrogenase NAD-binding domain-containing protein</fullName>
    </recommendedName>
</protein>
<dbReference type="Gene3D" id="3.40.50.720">
    <property type="entry name" value="NAD(P)-binding Rossmann-like Domain"/>
    <property type="match status" value="2"/>
</dbReference>
<gene>
    <name evidence="2" type="ORF">Tco025E_04012</name>
</gene>
<keyword evidence="3" id="KW-1185">Reference proteome</keyword>
<dbReference type="GO" id="GO:0051170">
    <property type="term" value="P:import into nucleus"/>
    <property type="evidence" value="ECO:0007669"/>
    <property type="project" value="TreeGrafter"/>
</dbReference>
<dbReference type="AlphaFoldDB" id="A0A422PQ39"/>
<organism evidence="2 3">
    <name type="scientific">Trypanosoma conorhini</name>
    <dbReference type="NCBI Taxonomy" id="83891"/>
    <lineage>
        <taxon>Eukaryota</taxon>
        <taxon>Discoba</taxon>
        <taxon>Euglenozoa</taxon>
        <taxon>Kinetoplastea</taxon>
        <taxon>Metakinetoplastina</taxon>
        <taxon>Trypanosomatida</taxon>
        <taxon>Trypanosomatidae</taxon>
        <taxon>Trypanosoma</taxon>
    </lineage>
</organism>
<feature type="region of interest" description="Disordered" evidence="1">
    <location>
        <begin position="126"/>
        <end position="160"/>
    </location>
</feature>
<evidence type="ECO:0000256" key="1">
    <source>
        <dbReference type="SAM" id="MobiDB-lite"/>
    </source>
</evidence>
<dbReference type="SUPFAM" id="SSF51735">
    <property type="entry name" value="NAD(P)-binding Rossmann-fold domains"/>
    <property type="match status" value="1"/>
</dbReference>